<dbReference type="Proteomes" id="UP001221757">
    <property type="component" value="Unassembled WGS sequence"/>
</dbReference>
<proteinExistence type="predicted"/>
<feature type="non-terminal residue" evidence="1">
    <location>
        <position position="229"/>
    </location>
</feature>
<keyword evidence="2" id="KW-1185">Reference proteome</keyword>
<sequence>YRTHGHQHPEIPFNDSDKTHLSADEIHHGAVLDMYNYCFENELAQVWAYLWNRWYNPVQWKLWARASEPAIPRLNATMIVESLWRNIKHRDLAEFNRPRLDLVTHIVVTNVLLRVKRRLDYIRGECRVGRGGEVAGWQADFRRVWKDCSRTDEHRLVAKELSVLRTSKTTKNRAERLEQIAAEGEREPGEYYTDIDKWIYSCPAFLVSRFLLCKHLVREVNTKLNNKPL</sequence>
<protein>
    <recommendedName>
        <fullName evidence="3">SWIM-type domain-containing protein</fullName>
    </recommendedName>
</protein>
<gene>
    <name evidence="1" type="ORF">B0H17DRAFT_841580</name>
</gene>
<reference evidence="1" key="1">
    <citation type="submission" date="2023-03" db="EMBL/GenBank/DDBJ databases">
        <title>Massive genome expansion in bonnet fungi (Mycena s.s.) driven by repeated elements and novel gene families across ecological guilds.</title>
        <authorList>
            <consortium name="Lawrence Berkeley National Laboratory"/>
            <person name="Harder C.B."/>
            <person name="Miyauchi S."/>
            <person name="Viragh M."/>
            <person name="Kuo A."/>
            <person name="Thoen E."/>
            <person name="Andreopoulos B."/>
            <person name="Lu D."/>
            <person name="Skrede I."/>
            <person name="Drula E."/>
            <person name="Henrissat B."/>
            <person name="Morin E."/>
            <person name="Kohler A."/>
            <person name="Barry K."/>
            <person name="LaButti K."/>
            <person name="Morin E."/>
            <person name="Salamov A."/>
            <person name="Lipzen A."/>
            <person name="Mereny Z."/>
            <person name="Hegedus B."/>
            <person name="Baldrian P."/>
            <person name="Stursova M."/>
            <person name="Weitz H."/>
            <person name="Taylor A."/>
            <person name="Grigoriev I.V."/>
            <person name="Nagy L.G."/>
            <person name="Martin F."/>
            <person name="Kauserud H."/>
        </authorList>
    </citation>
    <scope>NUCLEOTIDE SEQUENCE</scope>
    <source>
        <strain evidence="1">CBHHK067</strain>
    </source>
</reference>
<dbReference type="EMBL" id="JARKIE010000040">
    <property type="protein sequence ID" value="KAJ7694763.1"/>
    <property type="molecule type" value="Genomic_DNA"/>
</dbReference>
<evidence type="ECO:0000313" key="2">
    <source>
        <dbReference type="Proteomes" id="UP001221757"/>
    </source>
</evidence>
<name>A0AAD7GK76_MYCRO</name>
<dbReference type="AlphaFoldDB" id="A0AAD7GK76"/>
<feature type="non-terminal residue" evidence="1">
    <location>
        <position position="1"/>
    </location>
</feature>
<accession>A0AAD7GK76</accession>
<organism evidence="1 2">
    <name type="scientific">Mycena rosella</name>
    <name type="common">Pink bonnet</name>
    <name type="synonym">Agaricus rosellus</name>
    <dbReference type="NCBI Taxonomy" id="1033263"/>
    <lineage>
        <taxon>Eukaryota</taxon>
        <taxon>Fungi</taxon>
        <taxon>Dikarya</taxon>
        <taxon>Basidiomycota</taxon>
        <taxon>Agaricomycotina</taxon>
        <taxon>Agaricomycetes</taxon>
        <taxon>Agaricomycetidae</taxon>
        <taxon>Agaricales</taxon>
        <taxon>Marasmiineae</taxon>
        <taxon>Mycenaceae</taxon>
        <taxon>Mycena</taxon>
    </lineage>
</organism>
<comment type="caution">
    <text evidence="1">The sequence shown here is derived from an EMBL/GenBank/DDBJ whole genome shotgun (WGS) entry which is preliminary data.</text>
</comment>
<evidence type="ECO:0008006" key="3">
    <source>
        <dbReference type="Google" id="ProtNLM"/>
    </source>
</evidence>
<evidence type="ECO:0000313" key="1">
    <source>
        <dbReference type="EMBL" id="KAJ7694763.1"/>
    </source>
</evidence>